<dbReference type="AlphaFoldDB" id="A6TKK6"/>
<dbReference type="eggNOG" id="ENOG50343KQ">
    <property type="taxonomic scope" value="Bacteria"/>
</dbReference>
<evidence type="ECO:0000259" key="2">
    <source>
        <dbReference type="Pfam" id="PF18902"/>
    </source>
</evidence>
<protein>
    <recommendedName>
        <fullName evidence="2">DUF5658 domain-containing protein</fullName>
    </recommendedName>
</protein>
<feature type="transmembrane region" description="Helical" evidence="1">
    <location>
        <begin position="91"/>
        <end position="112"/>
    </location>
</feature>
<reference evidence="4" key="1">
    <citation type="journal article" date="2016" name="Genome Announc.">
        <title>Complete genome sequence of Alkaliphilus metalliredigens strain QYMF, an alkaliphilic and metal-reducing bacterium isolated from borax-contaminated leachate ponds.</title>
        <authorList>
            <person name="Hwang C."/>
            <person name="Copeland A."/>
            <person name="Lucas S."/>
            <person name="Lapidus A."/>
            <person name="Barry K."/>
            <person name="Detter J.C."/>
            <person name="Glavina Del Rio T."/>
            <person name="Hammon N."/>
            <person name="Israni S."/>
            <person name="Dalin E."/>
            <person name="Tice H."/>
            <person name="Pitluck S."/>
            <person name="Chertkov O."/>
            <person name="Brettin T."/>
            <person name="Bruce D."/>
            <person name="Han C."/>
            <person name="Schmutz J."/>
            <person name="Larimer F."/>
            <person name="Land M.L."/>
            <person name="Hauser L."/>
            <person name="Kyrpides N."/>
            <person name="Mikhailova N."/>
            <person name="Ye Q."/>
            <person name="Zhou J."/>
            <person name="Richardson P."/>
            <person name="Fields M.W."/>
        </authorList>
    </citation>
    <scope>NUCLEOTIDE SEQUENCE [LARGE SCALE GENOMIC DNA]</scope>
    <source>
        <strain evidence="4">QYMF</strain>
    </source>
</reference>
<evidence type="ECO:0000313" key="3">
    <source>
        <dbReference type="EMBL" id="ABR46724.1"/>
    </source>
</evidence>
<sequence length="113" mass="13103">MKNTHSAMEEPMFKEKKYKLLWVLLFGTGVFNVCDYFLTLKAIGMGYEEANPLVDGILHTPLFPITKLLIVPALLVLIWFLRKRVGKRVMLYAWTVFIAYFSLMIYFGGIFLS</sequence>
<accession>A6TKK6</accession>
<dbReference type="InterPro" id="IPR043717">
    <property type="entry name" value="DUF5658"/>
</dbReference>
<keyword evidence="4" id="KW-1185">Reference proteome</keyword>
<name>A6TKK6_ALKMQ</name>
<evidence type="ECO:0000313" key="4">
    <source>
        <dbReference type="Proteomes" id="UP000001572"/>
    </source>
</evidence>
<evidence type="ECO:0000256" key="1">
    <source>
        <dbReference type="SAM" id="Phobius"/>
    </source>
</evidence>
<keyword evidence="1" id="KW-0812">Transmembrane</keyword>
<proteinExistence type="predicted"/>
<dbReference type="KEGG" id="amt:Amet_0497"/>
<dbReference type="HOGENOM" id="CLU_2128194_0_0_9"/>
<keyword evidence="1" id="KW-1133">Transmembrane helix</keyword>
<dbReference type="Pfam" id="PF18902">
    <property type="entry name" value="DUF5658"/>
    <property type="match status" value="1"/>
</dbReference>
<dbReference type="Proteomes" id="UP000001572">
    <property type="component" value="Chromosome"/>
</dbReference>
<keyword evidence="1" id="KW-0472">Membrane</keyword>
<feature type="transmembrane region" description="Helical" evidence="1">
    <location>
        <begin position="20"/>
        <end position="38"/>
    </location>
</feature>
<feature type="transmembrane region" description="Helical" evidence="1">
    <location>
        <begin position="58"/>
        <end position="79"/>
    </location>
</feature>
<feature type="domain" description="DUF5658" evidence="2">
    <location>
        <begin position="29"/>
        <end position="106"/>
    </location>
</feature>
<dbReference type="EMBL" id="CP000724">
    <property type="protein sequence ID" value="ABR46724.1"/>
    <property type="molecule type" value="Genomic_DNA"/>
</dbReference>
<gene>
    <name evidence="3" type="ordered locus">Amet_0497</name>
</gene>
<organism evidence="3 4">
    <name type="scientific">Alkaliphilus metalliredigens (strain QYMF)</name>
    <dbReference type="NCBI Taxonomy" id="293826"/>
    <lineage>
        <taxon>Bacteria</taxon>
        <taxon>Bacillati</taxon>
        <taxon>Bacillota</taxon>
        <taxon>Clostridia</taxon>
        <taxon>Peptostreptococcales</taxon>
        <taxon>Natronincolaceae</taxon>
        <taxon>Alkaliphilus</taxon>
    </lineage>
</organism>